<evidence type="ECO:0000313" key="3">
    <source>
        <dbReference type="Proteomes" id="UP001234343"/>
    </source>
</evidence>
<feature type="region of interest" description="Disordered" evidence="1">
    <location>
        <begin position="1"/>
        <end position="36"/>
    </location>
</feature>
<accession>A0ABT7SYQ5</accession>
<feature type="compositionally biased region" description="Polar residues" evidence="1">
    <location>
        <begin position="14"/>
        <end position="23"/>
    </location>
</feature>
<gene>
    <name evidence="2" type="ORF">QTP81_12025</name>
</gene>
<reference evidence="2 3" key="1">
    <citation type="submission" date="2023-06" db="EMBL/GenBank/DDBJ databases">
        <title>Alteromonas sp. ASW11-36 isolated from intertidal sand.</title>
        <authorList>
            <person name="Li Y."/>
        </authorList>
    </citation>
    <scope>NUCLEOTIDE SEQUENCE [LARGE SCALE GENOMIC DNA]</scope>
    <source>
        <strain evidence="2 3">ASW11-36</strain>
    </source>
</reference>
<sequence length="71" mass="7608">MPHPFARTAVDSLPDNQTSQVVGGQQDDKLTHTDTSKATLIKTNDRIVGPPVFYTQALGEDGGFVPPTSKL</sequence>
<keyword evidence="3" id="KW-1185">Reference proteome</keyword>
<proteinExistence type="predicted"/>
<dbReference type="EMBL" id="JAUCBP010000010">
    <property type="protein sequence ID" value="MDM7861324.1"/>
    <property type="molecule type" value="Genomic_DNA"/>
</dbReference>
<feature type="compositionally biased region" description="Basic and acidic residues" evidence="1">
    <location>
        <begin position="26"/>
        <end position="35"/>
    </location>
</feature>
<comment type="caution">
    <text evidence="2">The sequence shown here is derived from an EMBL/GenBank/DDBJ whole genome shotgun (WGS) entry which is preliminary data.</text>
</comment>
<dbReference type="Proteomes" id="UP001234343">
    <property type="component" value="Unassembled WGS sequence"/>
</dbReference>
<evidence type="ECO:0000256" key="1">
    <source>
        <dbReference type="SAM" id="MobiDB-lite"/>
    </source>
</evidence>
<dbReference type="RefSeq" id="WP_289365766.1">
    <property type="nucleotide sequence ID" value="NZ_JAUCBP010000010.1"/>
</dbReference>
<evidence type="ECO:0000313" key="2">
    <source>
        <dbReference type="EMBL" id="MDM7861324.1"/>
    </source>
</evidence>
<organism evidence="2 3">
    <name type="scientific">Alteromonas arenosi</name>
    <dbReference type="NCBI Taxonomy" id="3055817"/>
    <lineage>
        <taxon>Bacteria</taxon>
        <taxon>Pseudomonadati</taxon>
        <taxon>Pseudomonadota</taxon>
        <taxon>Gammaproteobacteria</taxon>
        <taxon>Alteromonadales</taxon>
        <taxon>Alteromonadaceae</taxon>
        <taxon>Alteromonas/Salinimonas group</taxon>
        <taxon>Alteromonas</taxon>
    </lineage>
</organism>
<protein>
    <submittedName>
        <fullName evidence="2">Uncharacterized protein</fullName>
    </submittedName>
</protein>
<name>A0ABT7SYQ5_9ALTE</name>